<evidence type="ECO:0000256" key="5">
    <source>
        <dbReference type="ARBA" id="ARBA00023163"/>
    </source>
</evidence>
<keyword evidence="6 8" id="KW-0539">Nucleus</keyword>
<comment type="function">
    <text evidence="8">Component of the sequence-specific heterotrimeric transcription factor (NF-Y) which specifically recognizes a 5'-CCAAT-3' box motif found in the promoters of its target genes.</text>
</comment>
<dbReference type="Proteomes" id="UP001604277">
    <property type="component" value="Unassembled WGS sequence"/>
</dbReference>
<dbReference type="AlphaFoldDB" id="A0ABD1SLV3"/>
<protein>
    <recommendedName>
        <fullName evidence="8">Nuclear transcription factor Y subunit</fullName>
    </recommendedName>
</protein>
<dbReference type="Gene3D" id="6.10.250.2430">
    <property type="match status" value="1"/>
</dbReference>
<sequence length="338" mass="38492">MAVLGPVAVSSCSLGRRNRSTLPPNDRQRRGRMQQQLDGRERLNYDPQDINLHTDGSQAWWHDFGDNAVSPNILPKATSHITSMKEPKARLGIKNCKLVEHGELDRGPDAHTEMITFGLPNSDKNCRQEHENVATTFPSTVSEHLRAKTEEDCIGYSIARPSYTCSEPYFRDTTPVTGQPLVRPSLQMMHHDRMVLPFVMSEEPVYVNAKQYHGILRRRQLRAKAELENKVTRVRKPYLHESRHLHAMRRERGCGGRFANTKKPDTVVNNATNEKGNSSGYSISTKAHFLLGSESATTISSIQDESSTNYDELKRLSIQESRSNEFLQFTFDRKWLSQ</sequence>
<evidence type="ECO:0000256" key="9">
    <source>
        <dbReference type="SAM" id="MobiDB-lite"/>
    </source>
</evidence>
<dbReference type="PROSITE" id="PS00686">
    <property type="entry name" value="NFYA_HAP2_1"/>
    <property type="match status" value="1"/>
</dbReference>
<evidence type="ECO:0000256" key="2">
    <source>
        <dbReference type="ARBA" id="ARBA00023015"/>
    </source>
</evidence>
<keyword evidence="2 8" id="KW-0805">Transcription regulation</keyword>
<dbReference type="EMBL" id="JBFOLJ010000010">
    <property type="protein sequence ID" value="KAL2501709.1"/>
    <property type="molecule type" value="Genomic_DNA"/>
</dbReference>
<keyword evidence="4" id="KW-0010">Activator</keyword>
<reference evidence="11" key="1">
    <citation type="submission" date="2024-07" db="EMBL/GenBank/DDBJ databases">
        <title>Two chromosome-level genome assemblies of Korean endemic species Abeliophyllum distichum and Forsythia ovata (Oleaceae).</title>
        <authorList>
            <person name="Jang H."/>
        </authorList>
    </citation>
    <scope>NUCLEOTIDE SEQUENCE [LARGE SCALE GENOMIC DNA]</scope>
</reference>
<evidence type="ECO:0000256" key="1">
    <source>
        <dbReference type="ARBA" id="ARBA00004123"/>
    </source>
</evidence>
<comment type="subcellular location">
    <subcellularLocation>
        <location evidence="1 8">Nucleus</location>
    </subcellularLocation>
</comment>
<comment type="subunit">
    <text evidence="7">Heterotrimeric transcription factor composed of three components, NF-YA, NF-YB and NF-YC. NF-YB and NF-YC must interact and dimerize for NF-YA association and DNA binding.</text>
</comment>
<name>A0ABD1SLV3_9LAMI</name>
<dbReference type="Pfam" id="PF02045">
    <property type="entry name" value="CBFB_NFYA"/>
    <property type="match status" value="1"/>
</dbReference>
<evidence type="ECO:0000313" key="10">
    <source>
        <dbReference type="EMBL" id="KAL2501709.1"/>
    </source>
</evidence>
<evidence type="ECO:0000256" key="7">
    <source>
        <dbReference type="ARBA" id="ARBA00025911"/>
    </source>
</evidence>
<dbReference type="GO" id="GO:0005634">
    <property type="term" value="C:nucleus"/>
    <property type="evidence" value="ECO:0007669"/>
    <property type="project" value="UniProtKB-SubCell"/>
</dbReference>
<evidence type="ECO:0000256" key="8">
    <source>
        <dbReference type="RuleBase" id="RU367155"/>
    </source>
</evidence>
<keyword evidence="3 8" id="KW-0238">DNA-binding</keyword>
<keyword evidence="11" id="KW-1185">Reference proteome</keyword>
<dbReference type="InterPro" id="IPR018362">
    <property type="entry name" value="CCAAT-binding_factor_CS"/>
</dbReference>
<feature type="region of interest" description="Disordered" evidence="9">
    <location>
        <begin position="14"/>
        <end position="42"/>
    </location>
</feature>
<evidence type="ECO:0000313" key="11">
    <source>
        <dbReference type="Proteomes" id="UP001604277"/>
    </source>
</evidence>
<comment type="caution">
    <text evidence="10">The sequence shown here is derived from an EMBL/GenBank/DDBJ whole genome shotgun (WGS) entry which is preliminary data.</text>
</comment>
<proteinExistence type="inferred from homology"/>
<dbReference type="GO" id="GO:0003677">
    <property type="term" value="F:DNA binding"/>
    <property type="evidence" value="ECO:0007669"/>
    <property type="project" value="UniProtKB-KW"/>
</dbReference>
<keyword evidence="5 8" id="KW-0804">Transcription</keyword>
<evidence type="ECO:0000256" key="4">
    <source>
        <dbReference type="ARBA" id="ARBA00023159"/>
    </source>
</evidence>
<comment type="similarity">
    <text evidence="8">Belongs to the NFYA/HAP2 subunit family.</text>
</comment>
<dbReference type="GO" id="GO:0003700">
    <property type="term" value="F:DNA-binding transcription factor activity"/>
    <property type="evidence" value="ECO:0007669"/>
    <property type="project" value="UniProtKB-UniRule"/>
</dbReference>
<accession>A0ABD1SLV3</accession>
<dbReference type="PANTHER" id="PTHR12632">
    <property type="entry name" value="TRANSCRIPTION FACTOR NF-Y ALPHA-RELATED"/>
    <property type="match status" value="1"/>
</dbReference>
<dbReference type="PRINTS" id="PR00616">
    <property type="entry name" value="CCAATSUBUNTB"/>
</dbReference>
<dbReference type="PROSITE" id="PS51152">
    <property type="entry name" value="NFYA_HAP2_2"/>
    <property type="match status" value="1"/>
</dbReference>
<evidence type="ECO:0000256" key="3">
    <source>
        <dbReference type="ARBA" id="ARBA00023125"/>
    </source>
</evidence>
<organism evidence="10 11">
    <name type="scientific">Forsythia ovata</name>
    <dbReference type="NCBI Taxonomy" id="205694"/>
    <lineage>
        <taxon>Eukaryota</taxon>
        <taxon>Viridiplantae</taxon>
        <taxon>Streptophyta</taxon>
        <taxon>Embryophyta</taxon>
        <taxon>Tracheophyta</taxon>
        <taxon>Spermatophyta</taxon>
        <taxon>Magnoliopsida</taxon>
        <taxon>eudicotyledons</taxon>
        <taxon>Gunneridae</taxon>
        <taxon>Pentapetalae</taxon>
        <taxon>asterids</taxon>
        <taxon>lamiids</taxon>
        <taxon>Lamiales</taxon>
        <taxon>Oleaceae</taxon>
        <taxon>Forsythieae</taxon>
        <taxon>Forsythia</taxon>
    </lineage>
</organism>
<gene>
    <name evidence="10" type="ORF">Fot_35557</name>
</gene>
<dbReference type="SMART" id="SM00521">
    <property type="entry name" value="CBF"/>
    <property type="match status" value="1"/>
</dbReference>
<dbReference type="InterPro" id="IPR001289">
    <property type="entry name" value="NFYA"/>
</dbReference>
<evidence type="ECO:0000256" key="6">
    <source>
        <dbReference type="ARBA" id="ARBA00023242"/>
    </source>
</evidence>